<dbReference type="PANTHER" id="PTHR12358:SF31">
    <property type="entry name" value="ACYLGLYCEROL KINASE, MITOCHONDRIAL"/>
    <property type="match status" value="1"/>
</dbReference>
<keyword evidence="4" id="KW-0067">ATP-binding</keyword>
<dbReference type="Pfam" id="PF00781">
    <property type="entry name" value="DAGK_cat"/>
    <property type="match status" value="1"/>
</dbReference>
<evidence type="ECO:0000256" key="2">
    <source>
        <dbReference type="ARBA" id="ARBA00022741"/>
    </source>
</evidence>
<protein>
    <recommendedName>
        <fullName evidence="6">DAGKc domain-containing protein</fullName>
    </recommendedName>
</protein>
<dbReference type="InterPro" id="IPR017438">
    <property type="entry name" value="ATP-NAD_kinase_N"/>
</dbReference>
<evidence type="ECO:0000259" key="6">
    <source>
        <dbReference type="PROSITE" id="PS50146"/>
    </source>
</evidence>
<feature type="compositionally biased region" description="Basic and acidic residues" evidence="5">
    <location>
        <begin position="248"/>
        <end position="271"/>
    </location>
</feature>
<name>A0ABD3PU51_9STRA</name>
<keyword evidence="3" id="KW-0418">Kinase</keyword>
<dbReference type="EMBL" id="JABMIG020000112">
    <property type="protein sequence ID" value="KAL3791593.1"/>
    <property type="molecule type" value="Genomic_DNA"/>
</dbReference>
<sequence>MDDVNQAPPEPQWPVAAASRIRFKCIHGEKVNEPTFCRLFYNASKETIDLVPADDVNVDARAVYDDNDTGIEDDLTYQSYLASMKDADRRVIDSFHLTDVIGADLSLECNSQNPNTFHGMERYSSSASINIYSYPKMKKGKACSDGGKRSPCHKRYAIDSRGCEDFGDVRRIVAAIRRLSSSQHNITINNKPIRYLVILNPFSGGGGVNSKTGAKYVYEKMLNPMLEQIGIEHDALMTLREGHARDRMKIRLSRSAKESEGSTDERSHHNENNCTINTDTESKDISEYNAIIAMGGDGILFEIMQGIHARADEKELFAKLKFGIIGCGTSNGLAKSILHWSGENYGPLESIFQICKGSTAPLDIASYQLANTSKTYTSFLTFSWGLIADCDLESECIRWLGSLRQDIWAVYRGILCRKKYRARLSYLPPNSAGGVTGEVNSTEFGKPLSNKWVTIEDDFIVFWACNVSHAAHNMYNCPMAKMNDGMFHILVVRGSCSRIRLLEMLLKLESGNHIHCRDLEVIDCVAYRLTPLSENSYNDLDGELIESGPIQAHIIPFGAQFFAGKMKE</sequence>
<dbReference type="AlphaFoldDB" id="A0ABD3PU51"/>
<comment type="caution">
    <text evidence="7">The sequence shown here is derived from an EMBL/GenBank/DDBJ whole genome shotgun (WGS) entry which is preliminary data.</text>
</comment>
<feature type="region of interest" description="Disordered" evidence="5">
    <location>
        <begin position="248"/>
        <end position="279"/>
    </location>
</feature>
<dbReference type="Gene3D" id="3.40.50.10330">
    <property type="entry name" value="Probable inorganic polyphosphate/atp-NAD kinase, domain 1"/>
    <property type="match status" value="1"/>
</dbReference>
<dbReference type="PROSITE" id="PS50146">
    <property type="entry name" value="DAGK"/>
    <property type="match status" value="1"/>
</dbReference>
<evidence type="ECO:0000313" key="8">
    <source>
        <dbReference type="Proteomes" id="UP001516023"/>
    </source>
</evidence>
<feature type="domain" description="DAGKc" evidence="6">
    <location>
        <begin position="190"/>
        <end position="371"/>
    </location>
</feature>
<organism evidence="7 8">
    <name type="scientific">Cyclotella cryptica</name>
    <dbReference type="NCBI Taxonomy" id="29204"/>
    <lineage>
        <taxon>Eukaryota</taxon>
        <taxon>Sar</taxon>
        <taxon>Stramenopiles</taxon>
        <taxon>Ochrophyta</taxon>
        <taxon>Bacillariophyta</taxon>
        <taxon>Coscinodiscophyceae</taxon>
        <taxon>Thalassiosirophycidae</taxon>
        <taxon>Stephanodiscales</taxon>
        <taxon>Stephanodiscaceae</taxon>
        <taxon>Cyclotella</taxon>
    </lineage>
</organism>
<dbReference type="SUPFAM" id="SSF111331">
    <property type="entry name" value="NAD kinase/diacylglycerol kinase-like"/>
    <property type="match status" value="1"/>
</dbReference>
<keyword evidence="2" id="KW-0547">Nucleotide-binding</keyword>
<keyword evidence="8" id="KW-1185">Reference proteome</keyword>
<dbReference type="Proteomes" id="UP001516023">
    <property type="component" value="Unassembled WGS sequence"/>
</dbReference>
<accession>A0ABD3PU51</accession>
<dbReference type="Gene3D" id="2.60.200.40">
    <property type="match status" value="1"/>
</dbReference>
<dbReference type="GO" id="GO:0016301">
    <property type="term" value="F:kinase activity"/>
    <property type="evidence" value="ECO:0007669"/>
    <property type="project" value="UniProtKB-KW"/>
</dbReference>
<dbReference type="GO" id="GO:0005524">
    <property type="term" value="F:ATP binding"/>
    <property type="evidence" value="ECO:0007669"/>
    <property type="project" value="UniProtKB-KW"/>
</dbReference>
<keyword evidence="1" id="KW-0808">Transferase</keyword>
<evidence type="ECO:0000256" key="5">
    <source>
        <dbReference type="SAM" id="MobiDB-lite"/>
    </source>
</evidence>
<dbReference type="InterPro" id="IPR050187">
    <property type="entry name" value="Lipid_Phosphate_FormReg"/>
</dbReference>
<gene>
    <name evidence="7" type="ORF">HJC23_012183</name>
</gene>
<evidence type="ECO:0000256" key="4">
    <source>
        <dbReference type="ARBA" id="ARBA00022840"/>
    </source>
</evidence>
<evidence type="ECO:0000313" key="7">
    <source>
        <dbReference type="EMBL" id="KAL3791593.1"/>
    </source>
</evidence>
<dbReference type="PANTHER" id="PTHR12358">
    <property type="entry name" value="SPHINGOSINE KINASE"/>
    <property type="match status" value="1"/>
</dbReference>
<dbReference type="InterPro" id="IPR016064">
    <property type="entry name" value="NAD/diacylglycerol_kinase_sf"/>
</dbReference>
<reference evidence="7 8" key="1">
    <citation type="journal article" date="2020" name="G3 (Bethesda)">
        <title>Improved Reference Genome for Cyclotella cryptica CCMP332, a Model for Cell Wall Morphogenesis, Salinity Adaptation, and Lipid Production in Diatoms (Bacillariophyta).</title>
        <authorList>
            <person name="Roberts W.R."/>
            <person name="Downey K.M."/>
            <person name="Ruck E.C."/>
            <person name="Traller J.C."/>
            <person name="Alverson A.J."/>
        </authorList>
    </citation>
    <scope>NUCLEOTIDE SEQUENCE [LARGE SCALE GENOMIC DNA]</scope>
    <source>
        <strain evidence="7 8">CCMP332</strain>
    </source>
</reference>
<evidence type="ECO:0000256" key="1">
    <source>
        <dbReference type="ARBA" id="ARBA00022679"/>
    </source>
</evidence>
<dbReference type="InterPro" id="IPR001206">
    <property type="entry name" value="Diacylglycerol_kinase_cat_dom"/>
</dbReference>
<proteinExistence type="predicted"/>
<evidence type="ECO:0000256" key="3">
    <source>
        <dbReference type="ARBA" id="ARBA00022777"/>
    </source>
</evidence>
<dbReference type="InterPro" id="IPR045540">
    <property type="entry name" value="YegS/DAGK_C"/>
</dbReference>
<dbReference type="Pfam" id="PF19279">
    <property type="entry name" value="YegS_C"/>
    <property type="match status" value="1"/>
</dbReference>